<dbReference type="PANTHER" id="PTHR12411">
    <property type="entry name" value="CYSTEINE PROTEASE FAMILY C1-RELATED"/>
    <property type="match status" value="1"/>
</dbReference>
<feature type="chain" id="PRO_5041915581" evidence="3">
    <location>
        <begin position="22"/>
        <end position="366"/>
    </location>
</feature>
<name>A0AAD3CH54_9STRA</name>
<dbReference type="AlphaFoldDB" id="A0AAD3CH54"/>
<keyword evidence="6" id="KW-1185">Reference proteome</keyword>
<evidence type="ECO:0000256" key="1">
    <source>
        <dbReference type="ARBA" id="ARBA00008455"/>
    </source>
</evidence>
<keyword evidence="3" id="KW-0732">Signal</keyword>
<gene>
    <name evidence="5" type="ORF">CTEN210_01278</name>
</gene>
<accession>A0AAD3CH54</accession>
<dbReference type="FunFam" id="3.90.70.10:FF:000117">
    <property type="entry name" value="Probable papain cysteine protease"/>
    <property type="match status" value="1"/>
</dbReference>
<dbReference type="Proteomes" id="UP001054902">
    <property type="component" value="Unassembled WGS sequence"/>
</dbReference>
<evidence type="ECO:0000313" key="6">
    <source>
        <dbReference type="Proteomes" id="UP001054902"/>
    </source>
</evidence>
<dbReference type="Gene3D" id="3.90.70.10">
    <property type="entry name" value="Cysteine proteinases"/>
    <property type="match status" value="1"/>
</dbReference>
<dbReference type="SMART" id="SM00645">
    <property type="entry name" value="Pept_C1"/>
    <property type="match status" value="1"/>
</dbReference>
<organism evidence="5 6">
    <name type="scientific">Chaetoceros tenuissimus</name>
    <dbReference type="NCBI Taxonomy" id="426638"/>
    <lineage>
        <taxon>Eukaryota</taxon>
        <taxon>Sar</taxon>
        <taxon>Stramenopiles</taxon>
        <taxon>Ochrophyta</taxon>
        <taxon>Bacillariophyta</taxon>
        <taxon>Coscinodiscophyceae</taxon>
        <taxon>Chaetocerotophycidae</taxon>
        <taxon>Chaetocerotales</taxon>
        <taxon>Chaetocerotaceae</taxon>
        <taxon>Chaetoceros</taxon>
    </lineage>
</organism>
<evidence type="ECO:0000313" key="5">
    <source>
        <dbReference type="EMBL" id="GFH44804.1"/>
    </source>
</evidence>
<dbReference type="PRINTS" id="PR00705">
    <property type="entry name" value="PAPAIN"/>
</dbReference>
<dbReference type="InterPro" id="IPR000668">
    <property type="entry name" value="Peptidase_C1A_C"/>
</dbReference>
<comment type="caution">
    <text evidence="5">The sequence shown here is derived from an EMBL/GenBank/DDBJ whole genome shotgun (WGS) entry which is preliminary data.</text>
</comment>
<dbReference type="GO" id="GO:0006508">
    <property type="term" value="P:proteolysis"/>
    <property type="evidence" value="ECO:0007669"/>
    <property type="project" value="InterPro"/>
</dbReference>
<evidence type="ECO:0000256" key="2">
    <source>
        <dbReference type="ARBA" id="ARBA00023145"/>
    </source>
</evidence>
<dbReference type="InterPro" id="IPR038765">
    <property type="entry name" value="Papain-like_cys_pep_sf"/>
</dbReference>
<keyword evidence="2" id="KW-0865">Zymogen</keyword>
<protein>
    <submittedName>
        <fullName evidence="5">Cysteine proteinase</fullName>
    </submittedName>
</protein>
<dbReference type="PROSITE" id="PS00640">
    <property type="entry name" value="THIOL_PROTEASE_ASN"/>
    <property type="match status" value="1"/>
</dbReference>
<feature type="domain" description="Peptidase C1A papain C-terminal" evidence="4">
    <location>
        <begin position="46"/>
        <end position="307"/>
    </location>
</feature>
<feature type="signal peptide" evidence="3">
    <location>
        <begin position="1"/>
        <end position="21"/>
    </location>
</feature>
<dbReference type="SUPFAM" id="SSF54001">
    <property type="entry name" value="Cysteine proteinases"/>
    <property type="match status" value="1"/>
</dbReference>
<dbReference type="EMBL" id="BLLK01000020">
    <property type="protein sequence ID" value="GFH44804.1"/>
    <property type="molecule type" value="Genomic_DNA"/>
</dbReference>
<comment type="similarity">
    <text evidence="1">Belongs to the peptidase C1 family.</text>
</comment>
<dbReference type="Pfam" id="PF00112">
    <property type="entry name" value="Peptidase_C1"/>
    <property type="match status" value="1"/>
</dbReference>
<dbReference type="InterPro" id="IPR013128">
    <property type="entry name" value="Peptidase_C1A"/>
</dbReference>
<evidence type="ECO:0000256" key="3">
    <source>
        <dbReference type="SAM" id="SignalP"/>
    </source>
</evidence>
<proteinExistence type="inferred from homology"/>
<dbReference type="InterPro" id="IPR025661">
    <property type="entry name" value="Pept_asp_AS"/>
</dbReference>
<sequence length="366" mass="40838">MKLYSYFLLFSALRIASLVKGQDLHIPTSDSRTHLLPIEYINPDDLPIEFTWQNVGGTSFLTKMLNQHIPQYCGSCWAHSSMSSLADRIKIARLLQSKEKYSTDINLSIQFLLNCGTHMSCLGGSALRAFKFVKENGFVPFDTCLNYFACSSDSTEGFCPFVDTTCSPINTCKTCSRDEYGVGHCKAIDVFPNATIAEYGSYELSDNIEEQVNKIKSEIFARGPVKASVNGTAIANYKGGIISDVEYENSGHNHGVVIVGWGQSKNTRKQHWIVRNSWGEYFGELGFFRVEIGRNLLGIESHIAWATPGGWSINNVPCNEDGSDCSILNFEFYKDPSENIALIKKRLKESLLVKNNQLPAASDEVW</sequence>
<evidence type="ECO:0000259" key="4">
    <source>
        <dbReference type="SMART" id="SM00645"/>
    </source>
</evidence>
<reference evidence="5 6" key="1">
    <citation type="journal article" date="2021" name="Sci. Rep.">
        <title>The genome of the diatom Chaetoceros tenuissimus carries an ancient integrated fragment of an extant virus.</title>
        <authorList>
            <person name="Hongo Y."/>
            <person name="Kimura K."/>
            <person name="Takaki Y."/>
            <person name="Yoshida Y."/>
            <person name="Baba S."/>
            <person name="Kobayashi G."/>
            <person name="Nagasaki K."/>
            <person name="Hano T."/>
            <person name="Tomaru Y."/>
        </authorList>
    </citation>
    <scope>NUCLEOTIDE SEQUENCE [LARGE SCALE GENOMIC DNA]</scope>
    <source>
        <strain evidence="5 6">NIES-3715</strain>
    </source>
</reference>
<dbReference type="GO" id="GO:0008234">
    <property type="term" value="F:cysteine-type peptidase activity"/>
    <property type="evidence" value="ECO:0007669"/>
    <property type="project" value="InterPro"/>
</dbReference>